<dbReference type="GO" id="GO:0000156">
    <property type="term" value="F:phosphorelay response regulator activity"/>
    <property type="evidence" value="ECO:0007669"/>
    <property type="project" value="TreeGrafter"/>
</dbReference>
<keyword evidence="1 6" id="KW-0597">Phosphoprotein</keyword>
<dbReference type="FunFam" id="3.40.50.2300:FF:000001">
    <property type="entry name" value="DNA-binding response regulator PhoB"/>
    <property type="match status" value="1"/>
</dbReference>
<dbReference type="InterPro" id="IPR016032">
    <property type="entry name" value="Sig_transdc_resp-reg_C-effctor"/>
</dbReference>
<dbReference type="CDD" id="cd00383">
    <property type="entry name" value="trans_reg_C"/>
    <property type="match status" value="1"/>
</dbReference>
<dbReference type="eggNOG" id="COG0745">
    <property type="taxonomic scope" value="Bacteria"/>
</dbReference>
<keyword evidence="5" id="KW-0804">Transcription</keyword>
<dbReference type="RefSeq" id="WP_011340471.1">
    <property type="nucleotide sequence ID" value="NC_007498.2"/>
</dbReference>
<dbReference type="SMART" id="SM00448">
    <property type="entry name" value="REC"/>
    <property type="match status" value="1"/>
</dbReference>
<dbReference type="Pfam" id="PF00072">
    <property type="entry name" value="Response_reg"/>
    <property type="match status" value="1"/>
</dbReference>
<gene>
    <name evidence="10" type="ordered locus">Pcar_0768</name>
</gene>
<dbReference type="GO" id="GO:0000976">
    <property type="term" value="F:transcription cis-regulatory region binding"/>
    <property type="evidence" value="ECO:0007669"/>
    <property type="project" value="TreeGrafter"/>
</dbReference>
<evidence type="ECO:0000256" key="1">
    <source>
        <dbReference type="ARBA" id="ARBA00022553"/>
    </source>
</evidence>
<dbReference type="InterPro" id="IPR036388">
    <property type="entry name" value="WH-like_DNA-bd_sf"/>
</dbReference>
<dbReference type="Pfam" id="PF00486">
    <property type="entry name" value="Trans_reg_C"/>
    <property type="match status" value="1"/>
</dbReference>
<dbReference type="GO" id="GO:0006355">
    <property type="term" value="P:regulation of DNA-templated transcription"/>
    <property type="evidence" value="ECO:0007669"/>
    <property type="project" value="InterPro"/>
</dbReference>
<reference evidence="10 11" key="2">
    <citation type="journal article" date="2012" name="BMC Genomics">
        <title>The genome of Pelobacter carbinolicus reveals surprising metabolic capabilities and physiological features.</title>
        <authorList>
            <person name="Aklujkar M."/>
            <person name="Haveman S.A."/>
            <person name="Didonato R.Jr."/>
            <person name="Chertkov O."/>
            <person name="Han C.S."/>
            <person name="Land M.L."/>
            <person name="Brown P."/>
            <person name="Lovley D.R."/>
        </authorList>
    </citation>
    <scope>NUCLEOTIDE SEQUENCE [LARGE SCALE GENOMIC DNA]</scope>
    <source>
        <strain evidence="11">DSM 2380 / NBRC 103641 / GraBd1</strain>
    </source>
</reference>
<proteinExistence type="predicted"/>
<feature type="domain" description="Response regulatory" evidence="8">
    <location>
        <begin position="5"/>
        <end position="119"/>
    </location>
</feature>
<evidence type="ECO:0000313" key="10">
    <source>
        <dbReference type="EMBL" id="ABA88027.2"/>
    </source>
</evidence>
<feature type="domain" description="OmpR/PhoB-type" evidence="9">
    <location>
        <begin position="132"/>
        <end position="231"/>
    </location>
</feature>
<dbReference type="InterPro" id="IPR001789">
    <property type="entry name" value="Sig_transdc_resp-reg_receiver"/>
</dbReference>
<dbReference type="OrthoDB" id="9793321at2"/>
<feature type="DNA-binding region" description="OmpR/PhoB-type" evidence="7">
    <location>
        <begin position="132"/>
        <end position="231"/>
    </location>
</feature>
<organism evidence="10 11">
    <name type="scientific">Syntrophotalea carbinolica (strain DSM 2380 / NBRC 103641 / GraBd1)</name>
    <name type="common">Pelobacter carbinolicus</name>
    <dbReference type="NCBI Taxonomy" id="338963"/>
    <lineage>
        <taxon>Bacteria</taxon>
        <taxon>Pseudomonadati</taxon>
        <taxon>Thermodesulfobacteriota</taxon>
        <taxon>Desulfuromonadia</taxon>
        <taxon>Desulfuromonadales</taxon>
        <taxon>Syntrophotaleaceae</taxon>
        <taxon>Syntrophotalea</taxon>
    </lineage>
</organism>
<dbReference type="PANTHER" id="PTHR48111">
    <property type="entry name" value="REGULATOR OF RPOS"/>
    <property type="match status" value="1"/>
</dbReference>
<dbReference type="PROSITE" id="PS51755">
    <property type="entry name" value="OMPR_PHOB"/>
    <property type="match status" value="1"/>
</dbReference>
<dbReference type="CDD" id="cd17574">
    <property type="entry name" value="REC_OmpR"/>
    <property type="match status" value="1"/>
</dbReference>
<evidence type="ECO:0000256" key="3">
    <source>
        <dbReference type="ARBA" id="ARBA00023015"/>
    </source>
</evidence>
<keyword evidence="3" id="KW-0805">Transcription regulation</keyword>
<dbReference type="GO" id="GO:0032993">
    <property type="term" value="C:protein-DNA complex"/>
    <property type="evidence" value="ECO:0007669"/>
    <property type="project" value="TreeGrafter"/>
</dbReference>
<evidence type="ECO:0000256" key="2">
    <source>
        <dbReference type="ARBA" id="ARBA00023012"/>
    </source>
</evidence>
<dbReference type="PANTHER" id="PTHR48111:SF21">
    <property type="entry name" value="DNA-BINDING DUAL MASTER TRANSCRIPTIONAL REGULATOR RPAA"/>
    <property type="match status" value="1"/>
</dbReference>
<evidence type="ECO:0000256" key="4">
    <source>
        <dbReference type="ARBA" id="ARBA00023125"/>
    </source>
</evidence>
<dbReference type="InterPro" id="IPR001867">
    <property type="entry name" value="OmpR/PhoB-type_DNA-bd"/>
</dbReference>
<dbReference type="InterPro" id="IPR011006">
    <property type="entry name" value="CheY-like_superfamily"/>
</dbReference>
<dbReference type="InterPro" id="IPR039420">
    <property type="entry name" value="WalR-like"/>
</dbReference>
<evidence type="ECO:0000259" key="8">
    <source>
        <dbReference type="PROSITE" id="PS50110"/>
    </source>
</evidence>
<protein>
    <submittedName>
        <fullName evidence="10">Winged-helix transcriptional response regulator</fullName>
    </submittedName>
</protein>
<feature type="modified residue" description="4-aspartylphosphate" evidence="6">
    <location>
        <position position="54"/>
    </location>
</feature>
<dbReference type="AlphaFoldDB" id="Q3A6I0"/>
<dbReference type="Gene3D" id="1.10.10.10">
    <property type="entry name" value="Winged helix-like DNA-binding domain superfamily/Winged helix DNA-binding domain"/>
    <property type="match status" value="1"/>
</dbReference>
<dbReference type="SUPFAM" id="SSF46894">
    <property type="entry name" value="C-terminal effector domain of the bipartite response regulators"/>
    <property type="match status" value="1"/>
</dbReference>
<reference evidence="11" key="1">
    <citation type="submission" date="2005-10" db="EMBL/GenBank/DDBJ databases">
        <title>Complete sequence of Pelobacter carbinolicus DSM 2380.</title>
        <authorList>
            <person name="Copeland A."/>
            <person name="Lucas S."/>
            <person name="Lapidus A."/>
            <person name="Barry K."/>
            <person name="Detter J.C."/>
            <person name="Glavina T."/>
            <person name="Hammon N."/>
            <person name="Israni S."/>
            <person name="Pitluck S."/>
            <person name="Chertkov O."/>
            <person name="Schmutz J."/>
            <person name="Larimer F."/>
            <person name="Land M."/>
            <person name="Kyrpides N."/>
            <person name="Ivanova N."/>
            <person name="Richardson P."/>
        </authorList>
    </citation>
    <scope>NUCLEOTIDE SEQUENCE [LARGE SCALE GENOMIC DNA]</scope>
    <source>
        <strain evidence="11">DSM 2380 / NBRC 103641 / GraBd1</strain>
    </source>
</reference>
<dbReference type="KEGG" id="pca:Pcar_0768"/>
<evidence type="ECO:0000259" key="9">
    <source>
        <dbReference type="PROSITE" id="PS51755"/>
    </source>
</evidence>
<keyword evidence="11" id="KW-1185">Reference proteome</keyword>
<keyword evidence="2" id="KW-0902">Two-component regulatory system</keyword>
<dbReference type="GO" id="GO:0005829">
    <property type="term" value="C:cytosol"/>
    <property type="evidence" value="ECO:0007669"/>
    <property type="project" value="TreeGrafter"/>
</dbReference>
<dbReference type="STRING" id="338963.Pcar_0768"/>
<dbReference type="SUPFAM" id="SSF52172">
    <property type="entry name" value="CheY-like"/>
    <property type="match status" value="1"/>
</dbReference>
<evidence type="ECO:0000256" key="6">
    <source>
        <dbReference type="PROSITE-ProRule" id="PRU00169"/>
    </source>
</evidence>
<evidence type="ECO:0000256" key="7">
    <source>
        <dbReference type="PROSITE-ProRule" id="PRU01091"/>
    </source>
</evidence>
<accession>Q3A6I0</accession>
<evidence type="ECO:0000256" key="5">
    <source>
        <dbReference type="ARBA" id="ARBA00023163"/>
    </source>
</evidence>
<dbReference type="SMART" id="SM00862">
    <property type="entry name" value="Trans_reg_C"/>
    <property type="match status" value="1"/>
</dbReference>
<keyword evidence="4 7" id="KW-0238">DNA-binding</keyword>
<dbReference type="Gene3D" id="6.10.250.690">
    <property type="match status" value="1"/>
</dbReference>
<evidence type="ECO:0000313" key="11">
    <source>
        <dbReference type="Proteomes" id="UP000002534"/>
    </source>
</evidence>
<dbReference type="HOGENOM" id="CLU_000445_30_4_7"/>
<dbReference type="Proteomes" id="UP000002534">
    <property type="component" value="Chromosome"/>
</dbReference>
<name>Q3A6I0_SYNC1</name>
<dbReference type="PROSITE" id="PS50110">
    <property type="entry name" value="RESPONSE_REGULATORY"/>
    <property type="match status" value="1"/>
</dbReference>
<sequence length="236" mass="26954">MISPHILLVEDELHIARGLIFNLEQEGYRVIHVSSGEQALELAPWSQCLLVILDLMLPGISGLEVCQQLRAQDPRLPILILTALGKEQDRIAGLEAGADDYLTKPFSLTEFLLRVRGMVNRSSWYRSTPAAEECFRFGDNAVYLQDHRAETPRGDIDLTELEVRMLQIFFDHEGSILTREKLLASVWGLAPDTETRTLDNFIVRLRKYFEPTPARPRHFLTVRGKGYKFCREETTA</sequence>
<dbReference type="Gene3D" id="3.40.50.2300">
    <property type="match status" value="1"/>
</dbReference>
<dbReference type="EMBL" id="CP000142">
    <property type="protein sequence ID" value="ABA88027.2"/>
    <property type="molecule type" value="Genomic_DNA"/>
</dbReference>